<dbReference type="InterPro" id="IPR008772">
    <property type="entry name" value="Phosphonate_metab_PhnH"/>
</dbReference>
<evidence type="ECO:0000313" key="1">
    <source>
        <dbReference type="EMBL" id="AUX79688.1"/>
    </source>
</evidence>
<dbReference type="NCBIfam" id="TIGR03292">
    <property type="entry name" value="PhnH_redo"/>
    <property type="match status" value="1"/>
</dbReference>
<dbReference type="GO" id="GO:0019634">
    <property type="term" value="P:organic phosphonate metabolic process"/>
    <property type="evidence" value="ECO:0007669"/>
    <property type="project" value="InterPro"/>
</dbReference>
<geneLocation type="plasmid" evidence="2">
    <name>psfrenxt3c</name>
</geneLocation>
<dbReference type="EMBL" id="CP024310">
    <property type="protein sequence ID" value="AUX79688.1"/>
    <property type="molecule type" value="Genomic_DNA"/>
</dbReference>
<evidence type="ECO:0000313" key="2">
    <source>
        <dbReference type="Proteomes" id="UP000239340"/>
    </source>
</evidence>
<name>A0A2L0HDW6_RHIFR</name>
<dbReference type="Gene3D" id="3.40.50.11310">
    <property type="entry name" value="Bacterial phosphonate metabolism protein PhnH"/>
    <property type="match status" value="1"/>
</dbReference>
<dbReference type="SUPFAM" id="SSF159709">
    <property type="entry name" value="PhnH-like"/>
    <property type="match status" value="1"/>
</dbReference>
<protein>
    <submittedName>
        <fullName evidence="1">Phosphonate metabolism protein PhnH</fullName>
    </submittedName>
</protein>
<sequence length="202" mass="21269">MGTQSQIYAGAFADPVFAAQSVFRTLMDSFARPGTIGRLSAQSAPRSPLGNASGAVALTLCDHDTPVWLSPALAKSSVPQWIAFHTGAALTEAKDEARFAFVEKGAAVPGFDQFALGTQEYPDRSTTLVVEIEALTGGEALVARGPGIKTEIGVAPKGLPDVFLDFWAANWAVFPRGIDLVLTSGDAVLCLPRTTKLSAKEF</sequence>
<reference evidence="1 2" key="1">
    <citation type="submission" date="2017-10" db="EMBL/GenBank/DDBJ databases">
        <title>Analysis of the genome sequences of Rhizobium populations associated to common bean (phaseolus vulgaris).</title>
        <authorList>
            <person name="Bustos P."/>
            <person name="Santamaria R.I."/>
            <person name="Miranda-Sanchez F."/>
            <person name="Perez-Carrascal O."/>
            <person name="Juarez S."/>
            <person name="Lozano L."/>
            <person name="Martinez-Flores I."/>
            <person name="Vinuesa P."/>
            <person name="Martinez-Romero E."/>
            <person name="Cevallos M.A."/>
            <person name="Romero D."/>
            <person name="Davila G."/>
            <person name="Gonzalez V."/>
        </authorList>
    </citation>
    <scope>NUCLEOTIDE SEQUENCE [LARGE SCALE GENOMIC DNA]</scope>
    <source>
        <strain evidence="1 2">NXT3</strain>
        <plasmid evidence="2">Plasmid psfrenxt3c</plasmid>
    </source>
</reference>
<accession>A0A2L0HDW6</accession>
<dbReference type="Pfam" id="PF05845">
    <property type="entry name" value="PhnH"/>
    <property type="match status" value="1"/>
</dbReference>
<keyword evidence="1" id="KW-0614">Plasmid</keyword>
<dbReference type="RefSeq" id="WP_104840982.1">
    <property type="nucleotide sequence ID" value="NZ_CP024310.1"/>
</dbReference>
<dbReference type="Proteomes" id="UP000239340">
    <property type="component" value="Plasmid pSfreNXT3c"/>
</dbReference>
<dbReference type="AlphaFoldDB" id="A0A2L0HDW6"/>
<dbReference type="PIRSF" id="PIRSF020680">
    <property type="entry name" value="PhnH"/>
    <property type="match status" value="1"/>
</dbReference>
<organism evidence="1 2">
    <name type="scientific">Rhizobium fredii</name>
    <name type="common">Sinorhizobium fredii</name>
    <dbReference type="NCBI Taxonomy" id="380"/>
    <lineage>
        <taxon>Bacteria</taxon>
        <taxon>Pseudomonadati</taxon>
        <taxon>Pseudomonadota</taxon>
        <taxon>Alphaproteobacteria</taxon>
        <taxon>Hyphomicrobiales</taxon>
        <taxon>Rhizobiaceae</taxon>
        <taxon>Sinorhizobium/Ensifer group</taxon>
        <taxon>Sinorhizobium</taxon>
    </lineage>
</organism>
<gene>
    <name evidence="1" type="primary">phnH</name>
    <name evidence="1" type="ORF">NXT3_PC00527</name>
</gene>
<dbReference type="InterPro" id="IPR038058">
    <property type="entry name" value="PhnH-like_sp"/>
</dbReference>
<proteinExistence type="predicted"/>